<name>A0AAJ0FSF2_9HYPO</name>
<feature type="non-terminal residue" evidence="1">
    <location>
        <position position="1"/>
    </location>
</feature>
<dbReference type="PANTHER" id="PTHR35896">
    <property type="entry name" value="IG-LIKE DOMAIN-CONTAINING PROTEIN"/>
    <property type="match status" value="1"/>
</dbReference>
<evidence type="ECO:0000313" key="1">
    <source>
        <dbReference type="EMBL" id="KAK2589588.1"/>
    </source>
</evidence>
<keyword evidence="2" id="KW-1185">Reference proteome</keyword>
<gene>
    <name evidence="1" type="ORF">QQS21_012738</name>
</gene>
<organism evidence="1 2">
    <name type="scientific">Conoideocrella luteorostrata</name>
    <dbReference type="NCBI Taxonomy" id="1105319"/>
    <lineage>
        <taxon>Eukaryota</taxon>
        <taxon>Fungi</taxon>
        <taxon>Dikarya</taxon>
        <taxon>Ascomycota</taxon>
        <taxon>Pezizomycotina</taxon>
        <taxon>Sordariomycetes</taxon>
        <taxon>Hypocreomycetidae</taxon>
        <taxon>Hypocreales</taxon>
        <taxon>Clavicipitaceae</taxon>
        <taxon>Conoideocrella</taxon>
    </lineage>
</organism>
<dbReference type="Proteomes" id="UP001251528">
    <property type="component" value="Unassembled WGS sequence"/>
</dbReference>
<protein>
    <submittedName>
        <fullName evidence="1">Uncharacterized protein</fullName>
    </submittedName>
</protein>
<proteinExistence type="predicted"/>
<evidence type="ECO:0000313" key="2">
    <source>
        <dbReference type="Proteomes" id="UP001251528"/>
    </source>
</evidence>
<sequence length="210" mass="23317">AESLTKPLPLLDEHGELGSQADVPDRCAPSGIFRRALQAVIVLLVIVALSAAYDLHRVSTGSPSSNTASSSGVCGSDPVTARFRGCMFDPISVAWLPQECHDFDLTREFLELEKAQFWTKAEAGEQPISLANLMQGRHSSLFVRKSYLQYRCVFAWRKSHGAVKNETALDGYTTDINELMKCEKLFQDTEGDDERLHQVTVRYPTCILPP</sequence>
<reference evidence="1" key="1">
    <citation type="submission" date="2023-06" db="EMBL/GenBank/DDBJ databases">
        <title>Conoideocrella luteorostrata (Hypocreales: Clavicipitaceae), a potential biocontrol fungus for elongate hemlock scale in United States Christmas tree production areas.</title>
        <authorList>
            <person name="Barrett H."/>
            <person name="Lovett B."/>
            <person name="Macias A.M."/>
            <person name="Stajich J.E."/>
            <person name="Kasson M.T."/>
        </authorList>
    </citation>
    <scope>NUCLEOTIDE SEQUENCE</scope>
    <source>
        <strain evidence="1">ARSEF 14590</strain>
    </source>
</reference>
<dbReference type="EMBL" id="JASWJB010000612">
    <property type="protein sequence ID" value="KAK2589588.1"/>
    <property type="molecule type" value="Genomic_DNA"/>
</dbReference>
<dbReference type="PANTHER" id="PTHR35896:SF3">
    <property type="entry name" value="MAJOR FACILITATOR SUPERFAMILY TRANSPORTER"/>
    <property type="match status" value="1"/>
</dbReference>
<dbReference type="AlphaFoldDB" id="A0AAJ0FSF2"/>
<accession>A0AAJ0FSF2</accession>
<comment type="caution">
    <text evidence="1">The sequence shown here is derived from an EMBL/GenBank/DDBJ whole genome shotgun (WGS) entry which is preliminary data.</text>
</comment>
<dbReference type="InterPro" id="IPR053008">
    <property type="entry name" value="Phomopsin_biosynth_assoc"/>
</dbReference>